<dbReference type="RefSeq" id="WP_266053468.1">
    <property type="nucleotide sequence ID" value="NZ_JAPFQO010000010.1"/>
</dbReference>
<gene>
    <name evidence="1" type="ORF">OO017_15245</name>
</gene>
<protein>
    <recommendedName>
        <fullName evidence="3">DUF4292 domain-containing protein</fullName>
    </recommendedName>
</protein>
<dbReference type="PROSITE" id="PS51257">
    <property type="entry name" value="PROKAR_LIPOPROTEIN"/>
    <property type="match status" value="1"/>
</dbReference>
<comment type="caution">
    <text evidence="1">The sequence shown here is derived from an EMBL/GenBank/DDBJ whole genome shotgun (WGS) entry which is preliminary data.</text>
</comment>
<reference evidence="1 2" key="1">
    <citation type="submission" date="2022-11" db="EMBL/GenBank/DDBJ databases">
        <title>The characterization of three novel Bacteroidetes species and genomic analysis of their roles in tidal elemental geochemical cycles.</title>
        <authorList>
            <person name="Ma K.-J."/>
        </authorList>
    </citation>
    <scope>NUCLEOTIDE SEQUENCE [LARGE SCALE GENOMIC DNA]</scope>
    <source>
        <strain evidence="1 2">M82</strain>
    </source>
</reference>
<name>A0ABT3RHM8_9BACT</name>
<accession>A0ABT3RHM8</accession>
<keyword evidence="2" id="KW-1185">Reference proteome</keyword>
<dbReference type="Proteomes" id="UP001207228">
    <property type="component" value="Unassembled WGS sequence"/>
</dbReference>
<sequence>MLKFLPFRLFILLCLTLFGCKQEFPAIKVDIEDYKKEIQILKDGEVIREITNEITFPPELQFELNSMVSYDIDSLNRILYINNYAKELLAVSIDNGQVLHRSSLKQIDFDGEHTHGKLKGKVFHVKKYRDKVLLITNMDVQVYNEELQLQKKLLDSVALDNPRLLKGFIGSFDNTLEGDSIKLIYSIQSYQYGINDLAKPVIIEDYTFKL</sequence>
<evidence type="ECO:0000313" key="2">
    <source>
        <dbReference type="Proteomes" id="UP001207228"/>
    </source>
</evidence>
<evidence type="ECO:0000313" key="1">
    <source>
        <dbReference type="EMBL" id="MCX2741314.1"/>
    </source>
</evidence>
<dbReference type="EMBL" id="JAPFQO010000010">
    <property type="protein sequence ID" value="MCX2741314.1"/>
    <property type="molecule type" value="Genomic_DNA"/>
</dbReference>
<evidence type="ECO:0008006" key="3">
    <source>
        <dbReference type="Google" id="ProtNLM"/>
    </source>
</evidence>
<proteinExistence type="predicted"/>
<organism evidence="1 2">
    <name type="scientific">Pontibacter anaerobius</name>
    <dbReference type="NCBI Taxonomy" id="2993940"/>
    <lineage>
        <taxon>Bacteria</taxon>
        <taxon>Pseudomonadati</taxon>
        <taxon>Bacteroidota</taxon>
        <taxon>Cytophagia</taxon>
        <taxon>Cytophagales</taxon>
        <taxon>Hymenobacteraceae</taxon>
        <taxon>Pontibacter</taxon>
    </lineage>
</organism>